<dbReference type="PANTHER" id="PTHR30433:SF3">
    <property type="entry name" value="MOTILITY PROTEIN A"/>
    <property type="match status" value="1"/>
</dbReference>
<keyword evidence="7" id="KW-0813">Transport</keyword>
<evidence type="ECO:0000256" key="5">
    <source>
        <dbReference type="ARBA" id="ARBA00022989"/>
    </source>
</evidence>
<dbReference type="GO" id="GO:0015031">
    <property type="term" value="P:protein transport"/>
    <property type="evidence" value="ECO:0007669"/>
    <property type="project" value="UniProtKB-KW"/>
</dbReference>
<dbReference type="Pfam" id="PF20560">
    <property type="entry name" value="MotA_N"/>
    <property type="match status" value="1"/>
</dbReference>
<keyword evidence="12" id="KW-1185">Reference proteome</keyword>
<dbReference type="EMBL" id="AP024714">
    <property type="protein sequence ID" value="BCX81597.1"/>
    <property type="molecule type" value="Genomic_DNA"/>
</dbReference>
<evidence type="ECO:0000256" key="6">
    <source>
        <dbReference type="ARBA" id="ARBA00023136"/>
    </source>
</evidence>
<keyword evidence="2" id="KW-1003">Cell membrane</keyword>
<keyword evidence="6 8" id="KW-0472">Membrane</keyword>
<name>A0AAU9CQ15_9GAMM</name>
<feature type="domain" description="Motility protein A N-terminal" evidence="10">
    <location>
        <begin position="6"/>
        <end position="64"/>
    </location>
</feature>
<keyword evidence="5 8" id="KW-1133">Transmembrane helix</keyword>
<proteinExistence type="inferred from homology"/>
<evidence type="ECO:0000256" key="3">
    <source>
        <dbReference type="ARBA" id="ARBA00022692"/>
    </source>
</evidence>
<dbReference type="AlphaFoldDB" id="A0AAU9CQ15"/>
<evidence type="ECO:0000256" key="2">
    <source>
        <dbReference type="ARBA" id="ARBA00022475"/>
    </source>
</evidence>
<dbReference type="Proteomes" id="UP001321825">
    <property type="component" value="Chromosome"/>
</dbReference>
<comment type="subcellular location">
    <subcellularLocation>
        <location evidence="1">Cell membrane</location>
        <topology evidence="1">Multi-pass membrane protein</topology>
    </subcellularLocation>
    <subcellularLocation>
        <location evidence="7">Membrane</location>
        <topology evidence="7">Multi-pass membrane protein</topology>
    </subcellularLocation>
</comment>
<dbReference type="Pfam" id="PF01618">
    <property type="entry name" value="MotA_ExbB"/>
    <property type="match status" value="1"/>
</dbReference>
<dbReference type="KEGG" id="mcau:MIT9_P1175"/>
<keyword evidence="4" id="KW-0283">Flagellar rotation</keyword>
<dbReference type="NCBIfam" id="NF006583">
    <property type="entry name" value="PRK09109.1"/>
    <property type="match status" value="1"/>
</dbReference>
<reference evidence="12" key="1">
    <citation type="journal article" date="2024" name="Int. J. Syst. Evol. Microbiol.">
        <title>Methylomarinovum tepidoasis sp. nov., a moderately thermophilic methanotroph of the family Methylothermaceae isolated from a deep-sea hydrothermal field.</title>
        <authorList>
            <person name="Hirayama H."/>
            <person name="Takaki Y."/>
            <person name="Abe M."/>
            <person name="Miyazaki M."/>
            <person name="Uematsu K."/>
            <person name="Matsui Y."/>
            <person name="Takai K."/>
        </authorList>
    </citation>
    <scope>NUCLEOTIDE SEQUENCE [LARGE SCALE GENOMIC DNA]</scope>
    <source>
        <strain evidence="12">IT-9</strain>
    </source>
</reference>
<evidence type="ECO:0000313" key="11">
    <source>
        <dbReference type="EMBL" id="BCX81597.1"/>
    </source>
</evidence>
<keyword evidence="7" id="KW-0653">Protein transport</keyword>
<evidence type="ECO:0000259" key="10">
    <source>
        <dbReference type="Pfam" id="PF20560"/>
    </source>
</evidence>
<keyword evidence="3 8" id="KW-0812">Transmembrane</keyword>
<evidence type="ECO:0000313" key="12">
    <source>
        <dbReference type="Proteomes" id="UP001321825"/>
    </source>
</evidence>
<feature type="transmembrane region" description="Helical" evidence="8">
    <location>
        <begin position="145"/>
        <end position="166"/>
    </location>
</feature>
<evidence type="ECO:0000256" key="8">
    <source>
        <dbReference type="SAM" id="Phobius"/>
    </source>
</evidence>
<dbReference type="PANTHER" id="PTHR30433">
    <property type="entry name" value="CHEMOTAXIS PROTEIN MOTA"/>
    <property type="match status" value="1"/>
</dbReference>
<dbReference type="InterPro" id="IPR046786">
    <property type="entry name" value="MotA_N"/>
</dbReference>
<feature type="domain" description="MotA/TolQ/ExbB proton channel" evidence="9">
    <location>
        <begin position="102"/>
        <end position="216"/>
    </location>
</feature>
<dbReference type="GO" id="GO:0006935">
    <property type="term" value="P:chemotaxis"/>
    <property type="evidence" value="ECO:0007669"/>
    <property type="project" value="InterPro"/>
</dbReference>
<feature type="transmembrane region" description="Helical" evidence="8">
    <location>
        <begin position="178"/>
        <end position="201"/>
    </location>
</feature>
<organism evidence="11 12">
    <name type="scientific">Methylomarinovum caldicuralii</name>
    <dbReference type="NCBI Taxonomy" id="438856"/>
    <lineage>
        <taxon>Bacteria</taxon>
        <taxon>Pseudomonadati</taxon>
        <taxon>Pseudomonadota</taxon>
        <taxon>Gammaproteobacteria</taxon>
        <taxon>Methylococcales</taxon>
        <taxon>Methylothermaceae</taxon>
        <taxon>Methylomarinovum</taxon>
    </lineage>
</organism>
<accession>A0AAU9CQ15</accession>
<evidence type="ECO:0000256" key="1">
    <source>
        <dbReference type="ARBA" id="ARBA00004651"/>
    </source>
</evidence>
<dbReference type="InterPro" id="IPR002898">
    <property type="entry name" value="MotA_ExbB_proton_chnl"/>
</dbReference>
<dbReference type="GO" id="GO:0071978">
    <property type="term" value="P:bacterial-type flagellum-dependent swarming motility"/>
    <property type="evidence" value="ECO:0007669"/>
    <property type="project" value="InterPro"/>
</dbReference>
<dbReference type="GO" id="GO:0005886">
    <property type="term" value="C:plasma membrane"/>
    <property type="evidence" value="ECO:0007669"/>
    <property type="project" value="UniProtKB-SubCell"/>
</dbReference>
<feature type="transmembrane region" description="Helical" evidence="8">
    <location>
        <begin position="29"/>
        <end position="49"/>
    </location>
</feature>
<dbReference type="RefSeq" id="WP_317706515.1">
    <property type="nucleotide sequence ID" value="NZ_AP024714.1"/>
</dbReference>
<dbReference type="InterPro" id="IPR047055">
    <property type="entry name" value="MotA-like"/>
</dbReference>
<evidence type="ECO:0000259" key="9">
    <source>
        <dbReference type="Pfam" id="PF01618"/>
    </source>
</evidence>
<protein>
    <submittedName>
        <fullName evidence="11">Chemotaxis protein MotA</fullName>
    </submittedName>
</protein>
<comment type="similarity">
    <text evidence="7">Belongs to the exbB/tolQ family.</text>
</comment>
<evidence type="ECO:0000256" key="4">
    <source>
        <dbReference type="ARBA" id="ARBA00022779"/>
    </source>
</evidence>
<gene>
    <name evidence="11" type="ORF">MIT9_P1175</name>
</gene>
<evidence type="ECO:0000256" key="7">
    <source>
        <dbReference type="RuleBase" id="RU004057"/>
    </source>
</evidence>
<sequence>MDPLSLVGLVIALVAIVGGNLLEGGSPAFLVNGPALLIVLGGSLGAVLLQTPPAQFLRGLKLLPWIVIPPKLDLESSIRKAVRWSQLARKEGLLGLENEIDREPDAFVRKGLQLLVDGNETEIIRDALELEMNIRERRYHAAARIFEAMGGYAPTLGILGAVLGLIQVMQNLTDPEKLGSGIAIAFVATIYGVGLANLVFLPIANKLKALLHHQSMAQELMLEGILAIAEGENPHNVELKLRGFLV</sequence>